<comment type="caution">
    <text evidence="2">The sequence shown here is derived from an EMBL/GenBank/DDBJ whole genome shotgun (WGS) entry which is preliminary data.</text>
</comment>
<protein>
    <submittedName>
        <fullName evidence="2">Uncharacterized protein</fullName>
    </submittedName>
</protein>
<evidence type="ECO:0000313" key="3">
    <source>
        <dbReference type="Proteomes" id="UP000187455"/>
    </source>
</evidence>
<evidence type="ECO:0000256" key="1">
    <source>
        <dbReference type="SAM" id="MobiDB-lite"/>
    </source>
</evidence>
<reference evidence="2 3" key="1">
    <citation type="journal article" date="2016" name="Mol. Biol. Evol.">
        <title>Genome-Wide Survey of Gut Fungi (Harpellales) Reveals the First Horizontally Transferred Ubiquitin Gene from a Mosquito Host.</title>
        <authorList>
            <person name="Wang Y."/>
            <person name="White M.M."/>
            <person name="Kvist S."/>
            <person name="Moncalvo J.M."/>
        </authorList>
    </citation>
    <scope>NUCLEOTIDE SEQUENCE [LARGE SCALE GENOMIC DNA]</scope>
    <source>
        <strain evidence="2 3">ALG-7-W6</strain>
    </source>
</reference>
<sequence>MSENKLSPNEDLSDLSQLLESKLNLDDVSSPSPTNIQTPTQEIPQIPQIKPLESLPPTKEPKSRSVDHNDFGILL</sequence>
<dbReference type="EMBL" id="LSSL01000006">
    <property type="protein sequence ID" value="OLY85772.1"/>
    <property type="molecule type" value="Genomic_DNA"/>
</dbReference>
<feature type="region of interest" description="Disordered" evidence="1">
    <location>
        <begin position="1"/>
        <end position="75"/>
    </location>
</feature>
<organism evidence="2 3">
    <name type="scientific">Smittium mucronatum</name>
    <dbReference type="NCBI Taxonomy" id="133383"/>
    <lineage>
        <taxon>Eukaryota</taxon>
        <taxon>Fungi</taxon>
        <taxon>Fungi incertae sedis</taxon>
        <taxon>Zoopagomycota</taxon>
        <taxon>Kickxellomycotina</taxon>
        <taxon>Harpellomycetes</taxon>
        <taxon>Harpellales</taxon>
        <taxon>Legeriomycetaceae</taxon>
        <taxon>Smittium</taxon>
    </lineage>
</organism>
<accession>A0A1R0H9A3</accession>
<keyword evidence="3" id="KW-1185">Reference proteome</keyword>
<name>A0A1R0H9A3_9FUNG</name>
<dbReference type="Proteomes" id="UP000187455">
    <property type="component" value="Unassembled WGS sequence"/>
</dbReference>
<dbReference type="AlphaFoldDB" id="A0A1R0H9A3"/>
<gene>
    <name evidence="2" type="ORF">AYI68_g36</name>
</gene>
<feature type="compositionally biased region" description="Low complexity" evidence="1">
    <location>
        <begin position="33"/>
        <end position="49"/>
    </location>
</feature>
<feature type="compositionally biased region" description="Basic and acidic residues" evidence="1">
    <location>
        <begin position="59"/>
        <end position="75"/>
    </location>
</feature>
<evidence type="ECO:0000313" key="2">
    <source>
        <dbReference type="EMBL" id="OLY85772.1"/>
    </source>
</evidence>
<proteinExistence type="predicted"/>